<evidence type="ECO:0000259" key="2">
    <source>
        <dbReference type="Pfam" id="PF00350"/>
    </source>
</evidence>
<keyword evidence="4" id="KW-1185">Reference proteome</keyword>
<feature type="region of interest" description="Disordered" evidence="1">
    <location>
        <begin position="482"/>
        <end position="503"/>
    </location>
</feature>
<dbReference type="SUPFAM" id="SSF52540">
    <property type="entry name" value="P-loop containing nucleoside triphosphate hydrolases"/>
    <property type="match status" value="1"/>
</dbReference>
<reference evidence="4" key="1">
    <citation type="journal article" date="2019" name="Int. J. Syst. Evol. Microbiol.">
        <title>The Global Catalogue of Microorganisms (GCM) 10K type strain sequencing project: providing services to taxonomists for standard genome sequencing and annotation.</title>
        <authorList>
            <consortium name="The Broad Institute Genomics Platform"/>
            <consortium name="The Broad Institute Genome Sequencing Center for Infectious Disease"/>
            <person name="Wu L."/>
            <person name="Ma J."/>
        </authorList>
    </citation>
    <scope>NUCLEOTIDE SEQUENCE [LARGE SCALE GENOMIC DNA]</scope>
    <source>
        <strain evidence="4">XZYJT-10</strain>
    </source>
</reference>
<protein>
    <submittedName>
        <fullName evidence="3">Dynamin family protein</fullName>
    </submittedName>
</protein>
<dbReference type="Gene3D" id="3.40.50.300">
    <property type="entry name" value="P-loop containing nucleotide triphosphate hydrolases"/>
    <property type="match status" value="1"/>
</dbReference>
<dbReference type="InterPro" id="IPR051943">
    <property type="entry name" value="TRAFAC_Dynamin-like_GTPase"/>
</dbReference>
<dbReference type="RefSeq" id="WP_378977465.1">
    <property type="nucleotide sequence ID" value="NZ_JBHTBJ010000060.1"/>
</dbReference>
<gene>
    <name evidence="3" type="ORF">ACFQS1_38050</name>
</gene>
<name>A0ABW2I4I4_9ACTN</name>
<accession>A0ABW2I4I4</accession>
<evidence type="ECO:0000313" key="4">
    <source>
        <dbReference type="Proteomes" id="UP001596548"/>
    </source>
</evidence>
<sequence length="503" mass="53953">MTAPHGAGPPRAGTLLDQVRVLLDRAVAETRDPRLAHARRRIDEPLRVAIAGKVKAGKSTLLNALVGEELAATDAGECTRIVTWYADGRTYEVTAYLNDGSAEPRPFTRRDGAVQINLGRPAEEVDHLEVRVPSSRLRQHTLIDTPGIASLSTDVSLRTMAFLEAEGERAAQTDAVIYLLRHMHGADVRFLESFHGDGLASGTPVNAVGVLSRADEIGGCRLDAMSSAARVAARYASDERLRRLCPVVVPVAGLLGAAGATLREEEFRVLAAVAAEPMDDVVELLLTADRFAASGEHRARVLQRLGLFGVRLSVRLIREGVVTDSGGLARELTEHSGVERLREVFAAQFVGRAEVLKARSALAVLDECIPVGSPMAAEAERIRASAHEFVELRLLHQVRSGRLPGTDDQLAEMDVLLGGAGAAPYARMGLPKDAAPGRIAAAARDALTRWQAIAEHPFSPRELKTAARAVARSCEAILFQSQPGPFQPGPFQPGPFQPGPPQF</sequence>
<dbReference type="InterPro" id="IPR027417">
    <property type="entry name" value="P-loop_NTPase"/>
</dbReference>
<organism evidence="3 4">
    <name type="scientific">Paractinoplanes rhizophilus</name>
    <dbReference type="NCBI Taxonomy" id="1416877"/>
    <lineage>
        <taxon>Bacteria</taxon>
        <taxon>Bacillati</taxon>
        <taxon>Actinomycetota</taxon>
        <taxon>Actinomycetes</taxon>
        <taxon>Micromonosporales</taxon>
        <taxon>Micromonosporaceae</taxon>
        <taxon>Paractinoplanes</taxon>
    </lineage>
</organism>
<dbReference type="EMBL" id="JBHTBJ010000060">
    <property type="protein sequence ID" value="MFC7279796.1"/>
    <property type="molecule type" value="Genomic_DNA"/>
</dbReference>
<proteinExistence type="predicted"/>
<evidence type="ECO:0000313" key="3">
    <source>
        <dbReference type="EMBL" id="MFC7279796.1"/>
    </source>
</evidence>
<dbReference type="InterPro" id="IPR045063">
    <property type="entry name" value="Dynamin_N"/>
</dbReference>
<dbReference type="Pfam" id="PF00350">
    <property type="entry name" value="Dynamin_N"/>
    <property type="match status" value="1"/>
</dbReference>
<dbReference type="PANTHER" id="PTHR43681:SF1">
    <property type="entry name" value="SARCALUMENIN"/>
    <property type="match status" value="1"/>
</dbReference>
<dbReference type="PANTHER" id="PTHR43681">
    <property type="entry name" value="TRANSMEMBRANE GTPASE FZO"/>
    <property type="match status" value="1"/>
</dbReference>
<dbReference type="Proteomes" id="UP001596548">
    <property type="component" value="Unassembled WGS sequence"/>
</dbReference>
<feature type="domain" description="Dynamin N-terminal" evidence="2">
    <location>
        <begin position="48"/>
        <end position="154"/>
    </location>
</feature>
<feature type="compositionally biased region" description="Pro residues" evidence="1">
    <location>
        <begin position="485"/>
        <end position="503"/>
    </location>
</feature>
<comment type="caution">
    <text evidence="3">The sequence shown here is derived from an EMBL/GenBank/DDBJ whole genome shotgun (WGS) entry which is preliminary data.</text>
</comment>
<evidence type="ECO:0000256" key="1">
    <source>
        <dbReference type="SAM" id="MobiDB-lite"/>
    </source>
</evidence>